<evidence type="ECO:0000313" key="3">
    <source>
        <dbReference type="Proteomes" id="UP000268007"/>
    </source>
</evidence>
<evidence type="ECO:0000313" key="2">
    <source>
        <dbReference type="EMBL" id="RKR83114.1"/>
    </source>
</evidence>
<keyword evidence="1" id="KW-1133">Transmembrane helix</keyword>
<dbReference type="AlphaFoldDB" id="A0A495J449"/>
<protein>
    <submittedName>
        <fullName evidence="2">Uncharacterized protein</fullName>
    </submittedName>
</protein>
<reference evidence="2 3" key="1">
    <citation type="submission" date="2018-10" db="EMBL/GenBank/DDBJ databases">
        <title>Genomic Encyclopedia of Archaeal and Bacterial Type Strains, Phase II (KMG-II): from individual species to whole genera.</title>
        <authorList>
            <person name="Goeker M."/>
        </authorList>
    </citation>
    <scope>NUCLEOTIDE SEQUENCE [LARGE SCALE GENOMIC DNA]</scope>
    <source>
        <strain evidence="2 3">DSM 18602</strain>
    </source>
</reference>
<dbReference type="EMBL" id="RBKU01000001">
    <property type="protein sequence ID" value="RKR83114.1"/>
    <property type="molecule type" value="Genomic_DNA"/>
</dbReference>
<accession>A0A495J449</accession>
<sequence>MEKTTIKWRLATAIILTSLGFLYYLAFVLYLMMGIPVDKVHAEMTNSWPSFLADYVSFLVPVFLMVSLYFWYTYSVDTKPQKAAEPEYFFEFKKVEKPALITRQPQTDFERVNIKASGTWQAENGE</sequence>
<proteinExistence type="predicted"/>
<feature type="transmembrane region" description="Helical" evidence="1">
    <location>
        <begin position="12"/>
        <end position="32"/>
    </location>
</feature>
<organism evidence="2 3">
    <name type="scientific">Mucilaginibacter gracilis</name>
    <dbReference type="NCBI Taxonomy" id="423350"/>
    <lineage>
        <taxon>Bacteria</taxon>
        <taxon>Pseudomonadati</taxon>
        <taxon>Bacteroidota</taxon>
        <taxon>Sphingobacteriia</taxon>
        <taxon>Sphingobacteriales</taxon>
        <taxon>Sphingobacteriaceae</taxon>
        <taxon>Mucilaginibacter</taxon>
    </lineage>
</organism>
<dbReference type="OrthoDB" id="9947168at2"/>
<feature type="transmembrane region" description="Helical" evidence="1">
    <location>
        <begin position="52"/>
        <end position="72"/>
    </location>
</feature>
<keyword evidence="3" id="KW-1185">Reference proteome</keyword>
<keyword evidence="1" id="KW-0812">Transmembrane</keyword>
<gene>
    <name evidence="2" type="ORF">BDD43_3316</name>
</gene>
<name>A0A495J449_9SPHI</name>
<dbReference type="Proteomes" id="UP000268007">
    <property type="component" value="Unassembled WGS sequence"/>
</dbReference>
<comment type="caution">
    <text evidence="2">The sequence shown here is derived from an EMBL/GenBank/DDBJ whole genome shotgun (WGS) entry which is preliminary data.</text>
</comment>
<evidence type="ECO:0000256" key="1">
    <source>
        <dbReference type="SAM" id="Phobius"/>
    </source>
</evidence>
<dbReference type="RefSeq" id="WP_121198644.1">
    <property type="nucleotide sequence ID" value="NZ_RBKU01000001.1"/>
</dbReference>
<keyword evidence="1" id="KW-0472">Membrane</keyword>